<dbReference type="EMBL" id="KN882065">
    <property type="protein sequence ID" value="KIY44812.1"/>
    <property type="molecule type" value="Genomic_DNA"/>
</dbReference>
<evidence type="ECO:0000313" key="2">
    <source>
        <dbReference type="Proteomes" id="UP000054144"/>
    </source>
</evidence>
<evidence type="ECO:0000313" key="1">
    <source>
        <dbReference type="EMBL" id="KIY44812.1"/>
    </source>
</evidence>
<proteinExistence type="predicted"/>
<organism evidence="1 2">
    <name type="scientific">Fistulina hepatica ATCC 64428</name>
    <dbReference type="NCBI Taxonomy" id="1128425"/>
    <lineage>
        <taxon>Eukaryota</taxon>
        <taxon>Fungi</taxon>
        <taxon>Dikarya</taxon>
        <taxon>Basidiomycota</taxon>
        <taxon>Agaricomycotina</taxon>
        <taxon>Agaricomycetes</taxon>
        <taxon>Agaricomycetidae</taxon>
        <taxon>Agaricales</taxon>
        <taxon>Fistulinaceae</taxon>
        <taxon>Fistulina</taxon>
    </lineage>
</organism>
<keyword evidence="2" id="KW-1185">Reference proteome</keyword>
<dbReference type="OrthoDB" id="3067340at2759"/>
<gene>
    <name evidence="1" type="ORF">FISHEDRAFT_77223</name>
</gene>
<dbReference type="Proteomes" id="UP000054144">
    <property type="component" value="Unassembled WGS sequence"/>
</dbReference>
<sequence>MSLGQWSTTSTDEVPLNMQVSIISSVAEPASELVDALYRLSLPSSLLSDMAPDMKKTDILPGFDHEVWKLFTCEDRYFSASLVYAFPPVDPFQHAGTKRKYYLVLSCEEDGPGDEGKHILWFTAKLRAELGYDGLLWDPVFHAFQRHAHERQIFKLYGEIIDAYLEHILTKEIPKVVFEVEIEWARHASSALDSPDNCSPISGIMPKRAFEFESTTPTPQHTYSASLTPTHEMYTSHQHALTLVIRVPDLLFLICEYLDMGSVHSLRATCRFLHRRLFSLSAERMMRLLKCVFQAQKDVHDFGKLLRATDAIIGGSTTLAVLSPTGWQPGDLDVIVHEGHEDMVLRFLDRCGFTHEKDKDKVSESPYAVMGPRFKYKHYSSPCEGVPGIDLSVVNRERPAEFILLYHSTIVMNFWNGHHLYCLWPHYTFAGLFLQNYVTTNMSLKMENAIQKYRDRGYHDVVDERGRKISVQDLCYPDWADPQRQELRLDWIPSYSWRQPLRLEPNDDLELERPSILVLELLYIYQAVQNPPLAEWLGYHDDDTVIEALNI</sequence>
<name>A0A0D7A1D2_9AGAR</name>
<reference evidence="1 2" key="1">
    <citation type="journal article" date="2015" name="Fungal Genet. Biol.">
        <title>Evolution of novel wood decay mechanisms in Agaricales revealed by the genome sequences of Fistulina hepatica and Cylindrobasidium torrendii.</title>
        <authorList>
            <person name="Floudas D."/>
            <person name="Held B.W."/>
            <person name="Riley R."/>
            <person name="Nagy L.G."/>
            <person name="Koehler G."/>
            <person name="Ransdell A.S."/>
            <person name="Younus H."/>
            <person name="Chow J."/>
            <person name="Chiniquy J."/>
            <person name="Lipzen A."/>
            <person name="Tritt A."/>
            <person name="Sun H."/>
            <person name="Haridas S."/>
            <person name="LaButti K."/>
            <person name="Ohm R.A."/>
            <person name="Kues U."/>
            <person name="Blanchette R.A."/>
            <person name="Grigoriev I.V."/>
            <person name="Minto R.E."/>
            <person name="Hibbett D.S."/>
        </authorList>
    </citation>
    <scope>NUCLEOTIDE SEQUENCE [LARGE SCALE GENOMIC DNA]</scope>
    <source>
        <strain evidence="1 2">ATCC 64428</strain>
    </source>
</reference>
<protein>
    <submittedName>
        <fullName evidence="1">Uncharacterized protein</fullName>
    </submittedName>
</protein>
<accession>A0A0D7A1D2</accession>
<dbReference type="AlphaFoldDB" id="A0A0D7A1D2"/>